<dbReference type="AlphaFoldDB" id="A0A1H0LGN5"/>
<organism evidence="2 3">
    <name type="scientific">Aureimonas jatrophae</name>
    <dbReference type="NCBI Taxonomy" id="1166073"/>
    <lineage>
        <taxon>Bacteria</taxon>
        <taxon>Pseudomonadati</taxon>
        <taxon>Pseudomonadota</taxon>
        <taxon>Alphaproteobacteria</taxon>
        <taxon>Hyphomicrobiales</taxon>
        <taxon>Aurantimonadaceae</taxon>
        <taxon>Aureimonas</taxon>
    </lineage>
</organism>
<evidence type="ECO:0008006" key="4">
    <source>
        <dbReference type="Google" id="ProtNLM"/>
    </source>
</evidence>
<dbReference type="InterPro" id="IPR007497">
    <property type="entry name" value="SIMPL/DUF541"/>
</dbReference>
<dbReference type="Gene3D" id="3.30.70.2970">
    <property type="entry name" value="Protein of unknown function (DUF541), domain 2"/>
    <property type="match status" value="1"/>
</dbReference>
<dbReference type="OrthoDB" id="9813144at2"/>
<dbReference type="InterPro" id="IPR052022">
    <property type="entry name" value="26kDa_periplasmic_antigen"/>
</dbReference>
<dbReference type="PANTHER" id="PTHR34387:SF1">
    <property type="entry name" value="PERIPLASMIC IMMUNOGENIC PROTEIN"/>
    <property type="match status" value="1"/>
</dbReference>
<feature type="chain" id="PRO_5011655840" description="26 kDa periplasmic immunogenic protein" evidence="1">
    <location>
        <begin position="26"/>
        <end position="255"/>
    </location>
</feature>
<sequence>MSASHRLARPALFALALGLSSAAIAQTPPPPAPPAAGRPAEPRRLAVTGEGQAFRAPDLALVQLTVMRQGETAQKALADNSAAMSAVQGALPEFGLEARDVQTSGFTIAPQYRYDTASDGTQAPPTLVGYEVRNTITLRVRAVDRLGEILDRAVSLGVNDGGSIEFVAEDPSALQNEARRTAVERARASAEAMAGAAGLRLGALLSIEDGASGIEPPRPVSEMRMMAAPASPKVPVAAGETMASATVRVVFALEN</sequence>
<accession>A0A1H0LGN5</accession>
<dbReference type="Proteomes" id="UP000198793">
    <property type="component" value="Unassembled WGS sequence"/>
</dbReference>
<dbReference type="STRING" id="1166073.SAMN05192530_11031"/>
<dbReference type="EMBL" id="FNIT01000010">
    <property type="protein sequence ID" value="SDO67388.1"/>
    <property type="molecule type" value="Genomic_DNA"/>
</dbReference>
<evidence type="ECO:0000313" key="3">
    <source>
        <dbReference type="Proteomes" id="UP000198793"/>
    </source>
</evidence>
<protein>
    <recommendedName>
        <fullName evidence="4">26 kDa periplasmic immunogenic protein</fullName>
    </recommendedName>
</protein>
<keyword evidence="3" id="KW-1185">Reference proteome</keyword>
<name>A0A1H0LGN5_9HYPH</name>
<reference evidence="2 3" key="1">
    <citation type="submission" date="2016-10" db="EMBL/GenBank/DDBJ databases">
        <authorList>
            <person name="de Groot N.N."/>
        </authorList>
    </citation>
    <scope>NUCLEOTIDE SEQUENCE [LARGE SCALE GENOMIC DNA]</scope>
    <source>
        <strain evidence="3">L7-484,KACC 16230,DSM 25025</strain>
    </source>
</reference>
<dbReference type="PANTHER" id="PTHR34387">
    <property type="entry name" value="SLR1258 PROTEIN"/>
    <property type="match status" value="1"/>
</dbReference>
<evidence type="ECO:0000256" key="1">
    <source>
        <dbReference type="SAM" id="SignalP"/>
    </source>
</evidence>
<gene>
    <name evidence="2" type="ORF">SAMN05192530_11031</name>
</gene>
<proteinExistence type="predicted"/>
<keyword evidence="1" id="KW-0732">Signal</keyword>
<dbReference type="GO" id="GO:0006974">
    <property type="term" value="P:DNA damage response"/>
    <property type="evidence" value="ECO:0007669"/>
    <property type="project" value="TreeGrafter"/>
</dbReference>
<feature type="signal peptide" evidence="1">
    <location>
        <begin position="1"/>
        <end position="25"/>
    </location>
</feature>
<evidence type="ECO:0000313" key="2">
    <source>
        <dbReference type="EMBL" id="SDO67388.1"/>
    </source>
</evidence>
<dbReference type="Pfam" id="PF04402">
    <property type="entry name" value="SIMPL"/>
    <property type="match status" value="1"/>
</dbReference>
<dbReference type="RefSeq" id="WP_090676130.1">
    <property type="nucleotide sequence ID" value="NZ_FNIT01000010.1"/>
</dbReference>
<dbReference type="Gene3D" id="3.30.110.170">
    <property type="entry name" value="Protein of unknown function (DUF541), domain 1"/>
    <property type="match status" value="1"/>
</dbReference>